<dbReference type="EMBL" id="JANUGV010000001">
    <property type="protein sequence ID" value="MCS0606987.1"/>
    <property type="molecule type" value="Genomic_DNA"/>
</dbReference>
<name>A0ABT2BEP5_9BURK</name>
<evidence type="ECO:0000313" key="2">
    <source>
        <dbReference type="EMBL" id="MCS0606987.1"/>
    </source>
</evidence>
<dbReference type="Gene3D" id="3.40.630.30">
    <property type="match status" value="1"/>
</dbReference>
<dbReference type="SUPFAM" id="SSF55729">
    <property type="entry name" value="Acyl-CoA N-acyltransferases (Nat)"/>
    <property type="match status" value="1"/>
</dbReference>
<evidence type="ECO:0000313" key="3">
    <source>
        <dbReference type="Proteomes" id="UP001205861"/>
    </source>
</evidence>
<feature type="domain" description="N-acetyltransferase" evidence="1">
    <location>
        <begin position="9"/>
        <end position="186"/>
    </location>
</feature>
<sequence length="269" mass="30103">MTGMKQLKLEVRETRDADIDGVIALFCETGSNPYNWCPAKWRHYYRDYPEGRPLSLVALIDGRIVGHYGMLPVRIGEHAAMLGVHAYVAADQRGLTVISALMKDVDQRCQAAGIALICGFANPRFTIVKTTVFKWKATCWLGFQQGIGADDLAAAKGRKFFFNYSAPWYDWRFGAAADQYLSRYVDPQGAVHKQLLKTTPRTVAASIAGAEGWSPNSTYPAGREGEFRQPFSMKVFDERLIAQGILEHGNWSIEMGDSDTFQYTPWSIT</sequence>
<organism evidence="2 3">
    <name type="scientific">Massilia solisilvae</name>
    <dbReference type="NCBI Taxonomy" id="1811225"/>
    <lineage>
        <taxon>Bacteria</taxon>
        <taxon>Pseudomonadati</taxon>
        <taxon>Pseudomonadota</taxon>
        <taxon>Betaproteobacteria</taxon>
        <taxon>Burkholderiales</taxon>
        <taxon>Oxalobacteraceae</taxon>
        <taxon>Telluria group</taxon>
        <taxon>Massilia</taxon>
    </lineage>
</organism>
<evidence type="ECO:0000259" key="1">
    <source>
        <dbReference type="PROSITE" id="PS51186"/>
    </source>
</evidence>
<dbReference type="Proteomes" id="UP001205861">
    <property type="component" value="Unassembled WGS sequence"/>
</dbReference>
<dbReference type="Pfam" id="PF13527">
    <property type="entry name" value="Acetyltransf_9"/>
    <property type="match status" value="1"/>
</dbReference>
<keyword evidence="3" id="KW-1185">Reference proteome</keyword>
<dbReference type="CDD" id="cd04301">
    <property type="entry name" value="NAT_SF"/>
    <property type="match status" value="1"/>
</dbReference>
<dbReference type="InterPro" id="IPR000182">
    <property type="entry name" value="GNAT_dom"/>
</dbReference>
<dbReference type="PROSITE" id="PS51186">
    <property type="entry name" value="GNAT"/>
    <property type="match status" value="1"/>
</dbReference>
<dbReference type="RefSeq" id="WP_258854766.1">
    <property type="nucleotide sequence ID" value="NZ_JANUGV010000001.1"/>
</dbReference>
<reference evidence="2 3" key="1">
    <citation type="submission" date="2022-08" db="EMBL/GenBank/DDBJ databases">
        <title>Reclassification of Massilia species as members of the genera Telluria, Duganella, Pseudoduganella, Mokoshia gen. nov. and Zemynaea gen. nov. using orthogonal and non-orthogonal genome-based approaches.</title>
        <authorList>
            <person name="Bowman J.P."/>
        </authorList>
    </citation>
    <scope>NUCLEOTIDE SEQUENCE [LARGE SCALE GENOMIC DNA]</scope>
    <source>
        <strain evidence="2 3">JCM 31607</strain>
    </source>
</reference>
<accession>A0ABT2BEP5</accession>
<dbReference type="InterPro" id="IPR016181">
    <property type="entry name" value="Acyl_CoA_acyltransferase"/>
</dbReference>
<gene>
    <name evidence="2" type="ORF">NX773_02265</name>
</gene>
<proteinExistence type="predicted"/>
<comment type="caution">
    <text evidence="2">The sequence shown here is derived from an EMBL/GenBank/DDBJ whole genome shotgun (WGS) entry which is preliminary data.</text>
</comment>
<protein>
    <submittedName>
        <fullName evidence="2">GNAT family N-acetyltransferase</fullName>
    </submittedName>
</protein>